<dbReference type="InterPro" id="IPR011055">
    <property type="entry name" value="Dup_hybrid_motif"/>
</dbReference>
<dbReference type="GO" id="GO:0016301">
    <property type="term" value="F:kinase activity"/>
    <property type="evidence" value="ECO:0007669"/>
    <property type="project" value="UniProtKB-KW"/>
</dbReference>
<comment type="subcellular location">
    <subcellularLocation>
        <location evidence="1">Cytoplasm</location>
    </subcellularLocation>
</comment>
<name>A0A377KR91_9ENTE</name>
<protein>
    <submittedName>
        <fullName evidence="8">PTS system glucose/glucoside transporter subunit IIABC</fullName>
        <ecNumber evidence="8">2.7.1.-</ecNumber>
    </submittedName>
</protein>
<evidence type="ECO:0000256" key="1">
    <source>
        <dbReference type="ARBA" id="ARBA00004496"/>
    </source>
</evidence>
<keyword evidence="3" id="KW-0762">Sugar transport</keyword>
<evidence type="ECO:0000313" key="9">
    <source>
        <dbReference type="Proteomes" id="UP000254070"/>
    </source>
</evidence>
<keyword evidence="4 8" id="KW-0808">Transferase</keyword>
<dbReference type="GO" id="GO:0005737">
    <property type="term" value="C:cytoplasm"/>
    <property type="evidence" value="ECO:0007669"/>
    <property type="project" value="UniProtKB-SubCell"/>
</dbReference>
<dbReference type="Proteomes" id="UP000254070">
    <property type="component" value="Unassembled WGS sequence"/>
</dbReference>
<sequence length="83" mass="8979">MIHVGVDTVQLEGKYFQSFVAQGDKVTKGQVLLKFDKEGIEKAGYSIETPVIITNATDYESIAEKTGITVNNGDELLTAVTSL</sequence>
<dbReference type="Pfam" id="PF00358">
    <property type="entry name" value="PTS_EIIA_1"/>
    <property type="match status" value="1"/>
</dbReference>
<feature type="domain" description="PTS EIIA type-1" evidence="7">
    <location>
        <begin position="1"/>
        <end position="55"/>
    </location>
</feature>
<dbReference type="EMBL" id="UGIF01000002">
    <property type="protein sequence ID" value="STP30864.1"/>
    <property type="molecule type" value="Genomic_DNA"/>
</dbReference>
<evidence type="ECO:0000256" key="3">
    <source>
        <dbReference type="ARBA" id="ARBA00022597"/>
    </source>
</evidence>
<organism evidence="8 9">
    <name type="scientific">Enterococcus durans</name>
    <dbReference type="NCBI Taxonomy" id="53345"/>
    <lineage>
        <taxon>Bacteria</taxon>
        <taxon>Bacillati</taxon>
        <taxon>Bacillota</taxon>
        <taxon>Bacilli</taxon>
        <taxon>Lactobacillales</taxon>
        <taxon>Enterococcaceae</taxon>
        <taxon>Enterococcus</taxon>
    </lineage>
</organism>
<gene>
    <name evidence="8" type="primary">bglP2</name>
    <name evidence="8" type="ORF">NCTC8129_03121</name>
</gene>
<keyword evidence="5" id="KW-0598">Phosphotransferase system</keyword>
<dbReference type="SUPFAM" id="SSF51261">
    <property type="entry name" value="Duplicated hybrid motif"/>
    <property type="match status" value="1"/>
</dbReference>
<evidence type="ECO:0000256" key="5">
    <source>
        <dbReference type="ARBA" id="ARBA00022683"/>
    </source>
</evidence>
<evidence type="ECO:0000256" key="2">
    <source>
        <dbReference type="ARBA" id="ARBA00022448"/>
    </source>
</evidence>
<dbReference type="GO" id="GO:0009401">
    <property type="term" value="P:phosphoenolpyruvate-dependent sugar phosphotransferase system"/>
    <property type="evidence" value="ECO:0007669"/>
    <property type="project" value="UniProtKB-KW"/>
</dbReference>
<accession>A0A377KR91</accession>
<dbReference type="AlphaFoldDB" id="A0A377KR91"/>
<keyword evidence="2" id="KW-0813">Transport</keyword>
<dbReference type="PANTHER" id="PTHR45008">
    <property type="entry name" value="PTS SYSTEM GLUCOSE-SPECIFIC EIIA COMPONENT"/>
    <property type="match status" value="1"/>
</dbReference>
<keyword evidence="6" id="KW-0418">Kinase</keyword>
<dbReference type="InterPro" id="IPR050890">
    <property type="entry name" value="PTS_EIIA_component"/>
</dbReference>
<evidence type="ECO:0000256" key="6">
    <source>
        <dbReference type="ARBA" id="ARBA00022777"/>
    </source>
</evidence>
<evidence type="ECO:0000259" key="7">
    <source>
        <dbReference type="PROSITE" id="PS51093"/>
    </source>
</evidence>
<reference evidence="8 9" key="1">
    <citation type="submission" date="2018-06" db="EMBL/GenBank/DDBJ databases">
        <authorList>
            <consortium name="Pathogen Informatics"/>
            <person name="Doyle S."/>
        </authorList>
    </citation>
    <scope>NUCLEOTIDE SEQUENCE [LARGE SCALE GENOMIC DNA]</scope>
    <source>
        <strain evidence="8 9">NCTC8129</strain>
    </source>
</reference>
<evidence type="ECO:0000313" key="8">
    <source>
        <dbReference type="EMBL" id="STP30864.1"/>
    </source>
</evidence>
<dbReference type="Gene3D" id="2.70.70.10">
    <property type="entry name" value="Glucose Permease (Domain IIA)"/>
    <property type="match status" value="1"/>
</dbReference>
<evidence type="ECO:0000256" key="4">
    <source>
        <dbReference type="ARBA" id="ARBA00022679"/>
    </source>
</evidence>
<dbReference type="PROSITE" id="PS51093">
    <property type="entry name" value="PTS_EIIA_TYPE_1"/>
    <property type="match status" value="1"/>
</dbReference>
<dbReference type="PANTHER" id="PTHR45008:SF1">
    <property type="entry name" value="PTS SYSTEM GLUCOSE-SPECIFIC EIIA COMPONENT"/>
    <property type="match status" value="1"/>
</dbReference>
<proteinExistence type="predicted"/>
<dbReference type="InterPro" id="IPR001127">
    <property type="entry name" value="PTS_EIIA_1_perm"/>
</dbReference>
<dbReference type="EC" id="2.7.1.-" evidence="8"/>